<keyword evidence="1" id="KW-0732">Signal</keyword>
<dbReference type="Pfam" id="PF04214">
    <property type="entry name" value="DUF411"/>
    <property type="match status" value="1"/>
</dbReference>
<evidence type="ECO:0000256" key="1">
    <source>
        <dbReference type="SAM" id="SignalP"/>
    </source>
</evidence>
<gene>
    <name evidence="2" type="ORF">SAMN05421512_101398</name>
</gene>
<dbReference type="AlphaFoldDB" id="A0A285R7X8"/>
<dbReference type="STRING" id="538381.GCA_001696535_01525"/>
<reference evidence="2 3" key="1">
    <citation type="submission" date="2017-08" db="EMBL/GenBank/DDBJ databases">
        <authorList>
            <person name="de Groot N.N."/>
        </authorList>
    </citation>
    <scope>NUCLEOTIDE SEQUENCE [LARGE SCALE GENOMIC DNA]</scope>
    <source>
        <strain evidence="2 3">USBA 352</strain>
    </source>
</reference>
<evidence type="ECO:0000313" key="2">
    <source>
        <dbReference type="EMBL" id="SOB90171.1"/>
    </source>
</evidence>
<keyword evidence="3" id="KW-1185">Reference proteome</keyword>
<dbReference type="Proteomes" id="UP000219331">
    <property type="component" value="Unassembled WGS sequence"/>
</dbReference>
<feature type="signal peptide" evidence="1">
    <location>
        <begin position="1"/>
        <end position="23"/>
    </location>
</feature>
<organism evidence="2 3">
    <name type="scientific">Stappia indica</name>
    <dbReference type="NCBI Taxonomy" id="538381"/>
    <lineage>
        <taxon>Bacteria</taxon>
        <taxon>Pseudomonadati</taxon>
        <taxon>Pseudomonadota</taxon>
        <taxon>Alphaproteobacteria</taxon>
        <taxon>Hyphomicrobiales</taxon>
        <taxon>Stappiaceae</taxon>
        <taxon>Stappia</taxon>
    </lineage>
</organism>
<sequence length="149" mass="15663">MKARLASTLLVLGSLMAAQPVFAGSTDMTVWKSPWCGCCEAWSEAMQAAGYTVRTENREDLAPIKAKAGVPAGMEGCHTAMIDGYFLEGHVPLSSVQRLLSERPAVAGLAVPGMPSGSLGMGEDPAARYDVHYVNSNGSTGIFEEIGAR</sequence>
<feature type="chain" id="PRO_5013329783" evidence="1">
    <location>
        <begin position="24"/>
        <end position="149"/>
    </location>
</feature>
<proteinExistence type="predicted"/>
<evidence type="ECO:0000313" key="3">
    <source>
        <dbReference type="Proteomes" id="UP000219331"/>
    </source>
</evidence>
<dbReference type="InterPro" id="IPR007332">
    <property type="entry name" value="DUF411"/>
</dbReference>
<name>A0A285R7X8_9HYPH</name>
<accession>A0A285R7X8</accession>
<protein>
    <submittedName>
        <fullName evidence="2">Uncharacterized conserved protein</fullName>
    </submittedName>
</protein>
<dbReference type="EMBL" id="OBML01000001">
    <property type="protein sequence ID" value="SOB90171.1"/>
    <property type="molecule type" value="Genomic_DNA"/>
</dbReference>